<feature type="transmembrane region" description="Helical" evidence="1">
    <location>
        <begin position="6"/>
        <end position="26"/>
    </location>
</feature>
<name>A0A133XG97_9RHOO</name>
<dbReference type="Proteomes" id="UP000070186">
    <property type="component" value="Unassembled WGS sequence"/>
</dbReference>
<dbReference type="EMBL" id="LODL01000021">
    <property type="protein sequence ID" value="KXB29975.1"/>
    <property type="molecule type" value="Genomic_DNA"/>
</dbReference>
<sequence length="146" mass="16636">MNKIGKIVGFAAVFIILLFSANNLIFRRDSMTKVHRLEYPLMLSSNIGSKNLHMLPRGTVLYFDKSYPEGFTRYKVYINVDRTPLKLEDLADPTEIDPIDAAVPSKDDLLKLLNDYPLTKGDLESILSSKRLSKDEVKEVLGNYIR</sequence>
<comment type="caution">
    <text evidence="2">The sequence shown here is derived from an EMBL/GenBank/DDBJ whole genome shotgun (WGS) entry which is preliminary data.</text>
</comment>
<accession>A0A133XG97</accession>
<dbReference type="RefSeq" id="WP_066883148.1">
    <property type="nucleotide sequence ID" value="NZ_LODL01000021.1"/>
</dbReference>
<evidence type="ECO:0000313" key="3">
    <source>
        <dbReference type="Proteomes" id="UP000070186"/>
    </source>
</evidence>
<keyword evidence="3" id="KW-1185">Reference proteome</keyword>
<protein>
    <submittedName>
        <fullName evidence="2">Uncharacterized protein</fullName>
    </submittedName>
</protein>
<reference evidence="2 3" key="1">
    <citation type="submission" date="2015-12" db="EMBL/GenBank/DDBJ databases">
        <title>Nitrous oxide reduction kinetics distinguish bacteria harboring typical versus atypical NosZ.</title>
        <authorList>
            <person name="Yoon S."/>
            <person name="Nissen S."/>
            <person name="Park D."/>
            <person name="Sanford R.A."/>
            <person name="Loeffler F.E."/>
        </authorList>
    </citation>
    <scope>NUCLEOTIDE SEQUENCE [LARGE SCALE GENOMIC DNA]</scope>
    <source>
        <strain evidence="2 3">ATCC BAA-841</strain>
    </source>
</reference>
<keyword evidence="1" id="KW-0472">Membrane</keyword>
<evidence type="ECO:0000313" key="2">
    <source>
        <dbReference type="EMBL" id="KXB29975.1"/>
    </source>
</evidence>
<organism evidence="2 3">
    <name type="scientific">Dechloromonas denitrificans</name>
    <dbReference type="NCBI Taxonomy" id="281362"/>
    <lineage>
        <taxon>Bacteria</taxon>
        <taxon>Pseudomonadati</taxon>
        <taxon>Pseudomonadota</taxon>
        <taxon>Betaproteobacteria</taxon>
        <taxon>Rhodocyclales</taxon>
        <taxon>Azonexaceae</taxon>
        <taxon>Dechloromonas</taxon>
    </lineage>
</organism>
<gene>
    <name evidence="2" type="ORF">AT959_11290</name>
</gene>
<keyword evidence="1" id="KW-1133">Transmembrane helix</keyword>
<keyword evidence="1" id="KW-0812">Transmembrane</keyword>
<evidence type="ECO:0000256" key="1">
    <source>
        <dbReference type="SAM" id="Phobius"/>
    </source>
</evidence>
<dbReference type="AlphaFoldDB" id="A0A133XG97"/>
<proteinExistence type="predicted"/>